<dbReference type="InterPro" id="IPR021136">
    <property type="entry name" value="Flagellar_hook_control-like_C"/>
</dbReference>
<feature type="compositionally biased region" description="Polar residues" evidence="2">
    <location>
        <begin position="79"/>
        <end position="90"/>
    </location>
</feature>
<dbReference type="Proteomes" id="UP000253204">
    <property type="component" value="Unassembled WGS sequence"/>
</dbReference>
<feature type="domain" description="Flagellar hook-length control protein-like C-terminal" evidence="3">
    <location>
        <begin position="320"/>
        <end position="392"/>
    </location>
</feature>
<feature type="region of interest" description="Disordered" evidence="2">
    <location>
        <begin position="29"/>
        <end position="90"/>
    </location>
</feature>
<feature type="compositionally biased region" description="Basic and acidic residues" evidence="2">
    <location>
        <begin position="42"/>
        <end position="52"/>
    </location>
</feature>
<keyword evidence="5" id="KW-1185">Reference proteome</keyword>
<feature type="coiled-coil region" evidence="1">
    <location>
        <begin position="367"/>
        <end position="394"/>
    </location>
</feature>
<evidence type="ECO:0000256" key="2">
    <source>
        <dbReference type="SAM" id="MobiDB-lite"/>
    </source>
</evidence>
<dbReference type="OrthoDB" id="5296742at2"/>
<keyword evidence="4" id="KW-0966">Cell projection</keyword>
<accession>A0A368U4Y6</accession>
<gene>
    <name evidence="4" type="ORF">DU506_09885</name>
</gene>
<dbReference type="AlphaFoldDB" id="A0A368U4Y6"/>
<dbReference type="Pfam" id="PF02120">
    <property type="entry name" value="Flg_hook"/>
    <property type="match status" value="1"/>
</dbReference>
<keyword evidence="4" id="KW-0282">Flagellum</keyword>
<dbReference type="EMBL" id="QPIJ01000019">
    <property type="protein sequence ID" value="RCV92064.1"/>
    <property type="molecule type" value="Genomic_DNA"/>
</dbReference>
<comment type="caution">
    <text evidence="4">The sequence shown here is derived from an EMBL/GenBank/DDBJ whole genome shotgun (WGS) entry which is preliminary data.</text>
</comment>
<evidence type="ECO:0000313" key="4">
    <source>
        <dbReference type="EMBL" id="RCV92064.1"/>
    </source>
</evidence>
<keyword evidence="1" id="KW-0175">Coiled coil</keyword>
<sequence length="406" mass="43775">MSGINPLIDTLLHEVLGRRGEAPAQRVLNEPVKPVLSGEGPRALRSDSRLDGRPAPPLTDLQRMPLPEGARSLPRGEHSSNAPVSTQTHFSPAARSIADVLLRFPAPPSVVRTPAPLMQAGEPPVASTLASRIESSIRDSGLFYESHLKRWYQGETTRQQLAREPQMLQTGRVVAPVSAGPAQGQGVSLLAAPLASPLSSPKAEANVGQGKILPNTVLTPATTQQGASTALLLERPAAASVPDAIQGRGLEAAGGRDMEETLLASRRSSDVVQESLQGIVRQQLEMLVTPTIRWEGDVWAGIFMALVINLPPREKEREEQDDTDDASSGWRSDIKLEVPGLGDFSASLWFYRDTLSLDLTTSQVETHQRLEAGLGQLQARLEALDMRKVQVKARLIEPEDDNGLSA</sequence>
<evidence type="ECO:0000313" key="5">
    <source>
        <dbReference type="Proteomes" id="UP000253204"/>
    </source>
</evidence>
<name>A0A368U4Y6_9GAMM</name>
<proteinExistence type="predicted"/>
<reference evidence="4 5" key="1">
    <citation type="submission" date="2018-07" db="EMBL/GenBank/DDBJ databases">
        <title>Halomonas rutogse sp. nov., isolated from Lake TangqianCo on Tibetan Plateau.</title>
        <authorList>
            <person name="Lu H."/>
            <person name="Xing P."/>
            <person name="Wu Q."/>
        </authorList>
    </citation>
    <scope>NUCLEOTIDE SEQUENCE [LARGE SCALE GENOMIC DNA]</scope>
    <source>
        <strain evidence="4 5">TQ8S</strain>
    </source>
</reference>
<dbReference type="RefSeq" id="WP_114486775.1">
    <property type="nucleotide sequence ID" value="NZ_CBCSHM010000023.1"/>
</dbReference>
<protein>
    <submittedName>
        <fullName evidence="4">Flagellar hook-length control protein FliK</fullName>
    </submittedName>
</protein>
<evidence type="ECO:0000256" key="1">
    <source>
        <dbReference type="SAM" id="Coils"/>
    </source>
</evidence>
<organism evidence="4 5">
    <name type="scientific">Vreelandella rituensis</name>
    <dbReference type="NCBI Taxonomy" id="2282306"/>
    <lineage>
        <taxon>Bacteria</taxon>
        <taxon>Pseudomonadati</taxon>
        <taxon>Pseudomonadota</taxon>
        <taxon>Gammaproteobacteria</taxon>
        <taxon>Oceanospirillales</taxon>
        <taxon>Halomonadaceae</taxon>
        <taxon>Vreelandella</taxon>
    </lineage>
</organism>
<evidence type="ECO:0000259" key="3">
    <source>
        <dbReference type="Pfam" id="PF02120"/>
    </source>
</evidence>
<keyword evidence="4" id="KW-0969">Cilium</keyword>